<evidence type="ECO:0000313" key="7">
    <source>
        <dbReference type="EMBL" id="KAJ9134446.1"/>
    </source>
</evidence>
<dbReference type="AlphaFoldDB" id="A0AA38RFD8"/>
<reference evidence="7" key="1">
    <citation type="submission" date="2022-07" db="EMBL/GenBank/DDBJ databases">
        <title>Fungi with potential for degradation of polypropylene.</title>
        <authorList>
            <person name="Gostincar C."/>
        </authorList>
    </citation>
    <scope>NUCLEOTIDE SEQUENCE</scope>
    <source>
        <strain evidence="7">EXF-13308</strain>
    </source>
</reference>
<gene>
    <name evidence="7" type="ORF">NKR23_g10134</name>
</gene>
<name>A0AA38RFD8_9PEZI</name>
<keyword evidence="5 6" id="KW-0472">Membrane</keyword>
<evidence type="ECO:0008006" key="9">
    <source>
        <dbReference type="Google" id="ProtNLM"/>
    </source>
</evidence>
<dbReference type="EMBL" id="JANBVO010000043">
    <property type="protein sequence ID" value="KAJ9134446.1"/>
    <property type="molecule type" value="Genomic_DNA"/>
</dbReference>
<evidence type="ECO:0000256" key="3">
    <source>
        <dbReference type="ARBA" id="ARBA00022692"/>
    </source>
</evidence>
<evidence type="ECO:0000256" key="6">
    <source>
        <dbReference type="SAM" id="Phobius"/>
    </source>
</evidence>
<accession>A0AA38RFD8</accession>
<dbReference type="GO" id="GO:0016020">
    <property type="term" value="C:membrane"/>
    <property type="evidence" value="ECO:0007669"/>
    <property type="project" value="UniProtKB-SubCell"/>
</dbReference>
<comment type="caution">
    <text evidence="7">The sequence shown here is derived from an EMBL/GenBank/DDBJ whole genome shotgun (WGS) entry which is preliminary data.</text>
</comment>
<keyword evidence="3 6" id="KW-0812">Transmembrane</keyword>
<evidence type="ECO:0000256" key="2">
    <source>
        <dbReference type="ARBA" id="ARBA00009160"/>
    </source>
</evidence>
<dbReference type="Pfam" id="PF04930">
    <property type="entry name" value="FUN14"/>
    <property type="match status" value="1"/>
</dbReference>
<dbReference type="InterPro" id="IPR007014">
    <property type="entry name" value="FUN14"/>
</dbReference>
<feature type="transmembrane region" description="Helical" evidence="6">
    <location>
        <begin position="84"/>
        <end position="108"/>
    </location>
</feature>
<comment type="subcellular location">
    <subcellularLocation>
        <location evidence="1">Membrane</location>
    </subcellularLocation>
</comment>
<dbReference type="Proteomes" id="UP001174694">
    <property type="component" value="Unassembled WGS sequence"/>
</dbReference>
<keyword evidence="8" id="KW-1185">Reference proteome</keyword>
<keyword evidence="4 6" id="KW-1133">Transmembrane helix</keyword>
<protein>
    <recommendedName>
        <fullName evidence="9">Fun14 family protein</fullName>
    </recommendedName>
</protein>
<evidence type="ECO:0000313" key="8">
    <source>
        <dbReference type="Proteomes" id="UP001174694"/>
    </source>
</evidence>
<evidence type="ECO:0000256" key="5">
    <source>
        <dbReference type="ARBA" id="ARBA00023136"/>
    </source>
</evidence>
<proteinExistence type="inferred from homology"/>
<comment type="similarity">
    <text evidence="2">Belongs to the FUN14 family.</text>
</comment>
<sequence length="159" mass="16811">MSAAFLCRGALRRRGIPLALGLSSGALMVSRQKPFRLDAATATTTLGPPPTSRGPAVGPTVEEEGGWLSPEVIKQLSSGSLTGLLTGLLVSVFSKTLVLLIGVGMVVIQVASRYGIDLVDILKLRQRVQSSKILSALSRDTTFKLAFGVTFAMSAFMQF</sequence>
<evidence type="ECO:0000256" key="1">
    <source>
        <dbReference type="ARBA" id="ARBA00004370"/>
    </source>
</evidence>
<organism evidence="7 8">
    <name type="scientific">Pleurostoma richardsiae</name>
    <dbReference type="NCBI Taxonomy" id="41990"/>
    <lineage>
        <taxon>Eukaryota</taxon>
        <taxon>Fungi</taxon>
        <taxon>Dikarya</taxon>
        <taxon>Ascomycota</taxon>
        <taxon>Pezizomycotina</taxon>
        <taxon>Sordariomycetes</taxon>
        <taxon>Sordariomycetidae</taxon>
        <taxon>Calosphaeriales</taxon>
        <taxon>Pleurostomataceae</taxon>
        <taxon>Pleurostoma</taxon>
    </lineage>
</organism>
<evidence type="ECO:0000256" key="4">
    <source>
        <dbReference type="ARBA" id="ARBA00022989"/>
    </source>
</evidence>